<dbReference type="Gene3D" id="3.30.465.10">
    <property type="match status" value="1"/>
</dbReference>
<dbReference type="InterPro" id="IPR012675">
    <property type="entry name" value="Beta-grasp_dom_sf"/>
</dbReference>
<reference evidence="16" key="1">
    <citation type="submission" date="2016-11" db="UniProtKB">
        <authorList>
            <consortium name="WormBaseParasite"/>
        </authorList>
    </citation>
    <scope>IDENTIFICATION</scope>
</reference>
<dbReference type="InterPro" id="IPR016167">
    <property type="entry name" value="FAD-bd_PCMH_sub1"/>
</dbReference>
<dbReference type="InterPro" id="IPR001041">
    <property type="entry name" value="2Fe-2S_ferredoxin-type"/>
</dbReference>
<keyword evidence="15" id="KW-1185">Reference proteome</keyword>
<dbReference type="SMART" id="SM01092">
    <property type="entry name" value="CO_deh_flav_C"/>
    <property type="match status" value="1"/>
</dbReference>
<dbReference type="GO" id="GO:0004854">
    <property type="term" value="F:xanthine dehydrogenase activity"/>
    <property type="evidence" value="ECO:0007669"/>
    <property type="project" value="InterPro"/>
</dbReference>
<dbReference type="Gene3D" id="3.10.20.30">
    <property type="match status" value="1"/>
</dbReference>
<dbReference type="InterPro" id="IPR016166">
    <property type="entry name" value="FAD-bd_PCMH"/>
</dbReference>
<keyword evidence="6" id="KW-0001">2Fe-2S</keyword>
<evidence type="ECO:0000256" key="12">
    <source>
        <dbReference type="ARBA" id="ARBA00034078"/>
    </source>
</evidence>
<dbReference type="InterPro" id="IPR016169">
    <property type="entry name" value="FAD-bd_PCMH_sub2"/>
</dbReference>
<dbReference type="PROSITE" id="PS00197">
    <property type="entry name" value="2FE2S_FER_1"/>
    <property type="match status" value="1"/>
</dbReference>
<dbReference type="Gene3D" id="3.30.43.10">
    <property type="entry name" value="Uridine Diphospho-n-acetylenolpyruvylglucosamine Reductase, domain 2"/>
    <property type="match status" value="1"/>
</dbReference>
<evidence type="ECO:0000256" key="6">
    <source>
        <dbReference type="ARBA" id="ARBA00022714"/>
    </source>
</evidence>
<dbReference type="WBParaSite" id="L893_g16734.t1">
    <property type="protein sequence ID" value="L893_g16734.t1"/>
    <property type="gene ID" value="L893_g16734"/>
</dbReference>
<dbReference type="CDD" id="cd00207">
    <property type="entry name" value="fer2"/>
    <property type="match status" value="1"/>
</dbReference>
<keyword evidence="5" id="KW-0285">Flavoprotein</keyword>
<keyword evidence="11" id="KW-0411">Iron-sulfur</keyword>
<dbReference type="Pfam" id="PF03450">
    <property type="entry name" value="CO_deh_flav_C"/>
    <property type="match status" value="1"/>
</dbReference>
<comment type="similarity">
    <text evidence="3">Belongs to the xanthine dehydrogenase family.</text>
</comment>
<comment type="cofactor">
    <cofactor evidence="1">
        <name>Mo-molybdopterin</name>
        <dbReference type="ChEBI" id="CHEBI:71302"/>
    </cofactor>
</comment>
<dbReference type="Pfam" id="PF00941">
    <property type="entry name" value="FAD_binding_5"/>
    <property type="match status" value="1"/>
</dbReference>
<dbReference type="SUPFAM" id="SSF55447">
    <property type="entry name" value="CO dehydrogenase flavoprotein C-terminal domain-like"/>
    <property type="match status" value="1"/>
</dbReference>
<dbReference type="InterPro" id="IPR002346">
    <property type="entry name" value="Mopterin_DH_FAD-bd"/>
</dbReference>
<dbReference type="Gene3D" id="3.30.390.50">
    <property type="entry name" value="CO dehydrogenase flavoprotein, C-terminal domain"/>
    <property type="match status" value="1"/>
</dbReference>
<feature type="domain" description="2Fe-2S ferredoxin-type" evidence="13">
    <location>
        <begin position="4"/>
        <end position="90"/>
    </location>
</feature>
<dbReference type="NCBIfam" id="TIGR02963">
    <property type="entry name" value="xanthine_xdhA"/>
    <property type="match status" value="1"/>
</dbReference>
<dbReference type="InterPro" id="IPR005107">
    <property type="entry name" value="CO_DH_flav_C"/>
</dbReference>
<dbReference type="InterPro" id="IPR036683">
    <property type="entry name" value="CO_DH_flav_C_dom_sf"/>
</dbReference>
<dbReference type="InterPro" id="IPR006058">
    <property type="entry name" value="2Fe2S_fd_BS"/>
</dbReference>
<dbReference type="Proteomes" id="UP000095287">
    <property type="component" value="Unplaced"/>
</dbReference>
<dbReference type="Pfam" id="PF02738">
    <property type="entry name" value="MoCoBD_1"/>
    <property type="match status" value="2"/>
</dbReference>
<sequence length="889" mass="97936">METRPIRFIYRGEVQEVAQAPTTRTVLQYIREDLHCTGTKEGCAEGDCGACTVMIGELDQNNQLQLRAVNACIQLLPTLDGKVLYTIEDLRQDDGTLHPVQQAMVDWHGAQCGFCTPGFIMSLWGLYMTHSPEDGPVSREQIDDVLSGNLCRCTGYRPIIDAAKAMHSYPAVSMDRQSIENKLRAIRQDGMLAYEYQGQTFHAPRTLDQLAQLREQYPQARILAGSTDIGLWVTKQFRDLPHLIYIGQVAELRELKTTGDDLYIGAGVLLNDAFDALIKDHPELTELRQRFASFPIRNAGTLGGNVANGSPIGDSMPALIAMRTRVVLRKGAVERVLPLEDLYLAYQKTAMEPGEFVQGLLVPRGKGQWQFRTYKLSKRFDQDISAVCAAFAVELDDKIVKQVRIAFGGMAATPKRASHAEQVLQGQEWNEENVQAAMQALQQDYQALSDMRASSEYRNQIECLSPSSSQPGDFVMKIDNIDHLNTATAQRVGVSFLHESADLHGTAHIALGMSEKAHARLLEVDLDAVQLPAILTPQEAKAANAGVLPLMSLKQGDAKQALESAPHRLQGTFQCNGQEQFYLEGQISYAVPKEYGAVHIWCSTQHPSEMQQLVAHCLGVGAHKVHVECRRMGGGFGGKESQSALYACVASVAAVKLQRPIKLRLDRDDDFMITGKRHGFYYEYDIGYDDEEMSALCGRTNTQSNTAFRGFGGPQGALVMEVALDTIARRLGKDPLDVRRINFYGKEDRNVTPYDQTVVDNVIHELVAELEATSEYRQRREQVRQFNASSPVLKKGLALTPVKFGISFNVPAFNQAGALVHVYRDGTVLVNHGGTEMGQGLNTKVAQVVAHELGLNLEHIRVTATDTTKVANTSATAASTGTDLNGKAA</sequence>
<dbReference type="Pfam" id="PF00111">
    <property type="entry name" value="Fer2"/>
    <property type="match status" value="1"/>
</dbReference>
<dbReference type="GO" id="GO:0005506">
    <property type="term" value="F:iron ion binding"/>
    <property type="evidence" value="ECO:0007669"/>
    <property type="project" value="InterPro"/>
</dbReference>
<evidence type="ECO:0000256" key="2">
    <source>
        <dbReference type="ARBA" id="ARBA00001974"/>
    </source>
</evidence>
<proteinExistence type="inferred from homology"/>
<keyword evidence="10" id="KW-0408">Iron</keyword>
<keyword evidence="4" id="KW-0500">Molybdenum</keyword>
<evidence type="ECO:0000313" key="16">
    <source>
        <dbReference type="WBParaSite" id="L893_g16734.t1"/>
    </source>
</evidence>
<dbReference type="Pfam" id="PF01799">
    <property type="entry name" value="Fer2_2"/>
    <property type="match status" value="1"/>
</dbReference>
<evidence type="ECO:0000256" key="4">
    <source>
        <dbReference type="ARBA" id="ARBA00022505"/>
    </source>
</evidence>
<evidence type="ECO:0000256" key="10">
    <source>
        <dbReference type="ARBA" id="ARBA00023004"/>
    </source>
</evidence>
<evidence type="ECO:0000259" key="14">
    <source>
        <dbReference type="PROSITE" id="PS51387"/>
    </source>
</evidence>
<dbReference type="Gene3D" id="1.10.150.120">
    <property type="entry name" value="[2Fe-2S]-binding domain"/>
    <property type="match status" value="1"/>
</dbReference>
<dbReference type="SUPFAM" id="SSF56176">
    <property type="entry name" value="FAD-binding/transporter-associated domain-like"/>
    <property type="match status" value="1"/>
</dbReference>
<comment type="cofactor">
    <cofactor evidence="12">
        <name>[2Fe-2S] cluster</name>
        <dbReference type="ChEBI" id="CHEBI:190135"/>
    </cofactor>
</comment>
<evidence type="ECO:0000313" key="15">
    <source>
        <dbReference type="Proteomes" id="UP000095287"/>
    </source>
</evidence>
<dbReference type="InterPro" id="IPR036318">
    <property type="entry name" value="FAD-bd_PCMH-like_sf"/>
</dbReference>
<keyword evidence="9" id="KW-0560">Oxidoreductase</keyword>
<dbReference type="PROSITE" id="PS51387">
    <property type="entry name" value="FAD_PCMH"/>
    <property type="match status" value="1"/>
</dbReference>
<dbReference type="GO" id="GO:0051537">
    <property type="term" value="F:2 iron, 2 sulfur cluster binding"/>
    <property type="evidence" value="ECO:0007669"/>
    <property type="project" value="UniProtKB-KW"/>
</dbReference>
<evidence type="ECO:0000256" key="5">
    <source>
        <dbReference type="ARBA" id="ARBA00022630"/>
    </source>
</evidence>
<dbReference type="PROSITE" id="PS51085">
    <property type="entry name" value="2FE2S_FER_2"/>
    <property type="match status" value="1"/>
</dbReference>
<evidence type="ECO:0000256" key="11">
    <source>
        <dbReference type="ARBA" id="ARBA00023014"/>
    </source>
</evidence>
<organism evidence="15 16">
    <name type="scientific">Steinernema glaseri</name>
    <dbReference type="NCBI Taxonomy" id="37863"/>
    <lineage>
        <taxon>Eukaryota</taxon>
        <taxon>Metazoa</taxon>
        <taxon>Ecdysozoa</taxon>
        <taxon>Nematoda</taxon>
        <taxon>Chromadorea</taxon>
        <taxon>Rhabditida</taxon>
        <taxon>Tylenchina</taxon>
        <taxon>Panagrolaimomorpha</taxon>
        <taxon>Strongyloidoidea</taxon>
        <taxon>Steinernematidae</taxon>
        <taxon>Steinernema</taxon>
    </lineage>
</organism>
<dbReference type="Pfam" id="PF20256">
    <property type="entry name" value="MoCoBD_2"/>
    <property type="match status" value="1"/>
</dbReference>
<feature type="domain" description="FAD-binding PCMH-type" evidence="14">
    <location>
        <begin position="194"/>
        <end position="367"/>
    </location>
</feature>
<dbReference type="InterPro" id="IPR046867">
    <property type="entry name" value="AldOxase/xan_DH_MoCoBD2"/>
</dbReference>
<dbReference type="SUPFAM" id="SSF54292">
    <property type="entry name" value="2Fe-2S ferredoxin-like"/>
    <property type="match status" value="1"/>
</dbReference>
<dbReference type="SUPFAM" id="SSF56003">
    <property type="entry name" value="Molybdenum cofactor-binding domain"/>
    <property type="match status" value="1"/>
</dbReference>
<accession>A0A1I7YIJ3</accession>
<dbReference type="PANTHER" id="PTHR45444">
    <property type="entry name" value="XANTHINE DEHYDROGENASE"/>
    <property type="match status" value="1"/>
</dbReference>
<evidence type="ECO:0000256" key="1">
    <source>
        <dbReference type="ARBA" id="ARBA00001924"/>
    </source>
</evidence>
<keyword evidence="8" id="KW-0274">FAD</keyword>
<evidence type="ECO:0000256" key="7">
    <source>
        <dbReference type="ARBA" id="ARBA00022723"/>
    </source>
</evidence>
<dbReference type="InterPro" id="IPR036010">
    <property type="entry name" value="2Fe-2S_ferredoxin-like_sf"/>
</dbReference>
<dbReference type="InterPro" id="IPR002888">
    <property type="entry name" value="2Fe-2S-bd"/>
</dbReference>
<dbReference type="InterPro" id="IPR036884">
    <property type="entry name" value="2Fe-2S-bd_dom_sf"/>
</dbReference>
<comment type="cofactor">
    <cofactor evidence="2">
        <name>FAD</name>
        <dbReference type="ChEBI" id="CHEBI:57692"/>
    </cofactor>
</comment>
<dbReference type="SUPFAM" id="SSF47741">
    <property type="entry name" value="CO dehydrogenase ISP C-domain like"/>
    <property type="match status" value="1"/>
</dbReference>
<evidence type="ECO:0000259" key="13">
    <source>
        <dbReference type="PROSITE" id="PS51085"/>
    </source>
</evidence>
<dbReference type="Gene3D" id="3.30.365.10">
    <property type="entry name" value="Aldehyde oxidase/xanthine dehydrogenase, molybdopterin binding domain"/>
    <property type="match status" value="3"/>
</dbReference>
<evidence type="ECO:0000256" key="9">
    <source>
        <dbReference type="ARBA" id="ARBA00023002"/>
    </source>
</evidence>
<keyword evidence="7" id="KW-0479">Metal-binding</keyword>
<dbReference type="InterPro" id="IPR008274">
    <property type="entry name" value="AldOxase/xan_DH_MoCoBD1"/>
</dbReference>
<protein>
    <submittedName>
        <fullName evidence="16">Xanthine dehydrogenase small subunit</fullName>
    </submittedName>
</protein>
<dbReference type="PANTHER" id="PTHR45444:SF3">
    <property type="entry name" value="XANTHINE DEHYDROGENASE"/>
    <property type="match status" value="1"/>
</dbReference>
<name>A0A1I7YIJ3_9BILA</name>
<evidence type="ECO:0000256" key="8">
    <source>
        <dbReference type="ARBA" id="ARBA00022827"/>
    </source>
</evidence>
<dbReference type="InterPro" id="IPR014307">
    <property type="entry name" value="Xanthine_DH_ssu"/>
</dbReference>
<dbReference type="InterPro" id="IPR037165">
    <property type="entry name" value="AldOxase/xan_DH_Mopterin-bd_sf"/>
</dbReference>
<dbReference type="GO" id="GO:0071949">
    <property type="term" value="F:FAD binding"/>
    <property type="evidence" value="ECO:0007669"/>
    <property type="project" value="InterPro"/>
</dbReference>
<dbReference type="FunFam" id="3.30.365.10:FF:000001">
    <property type="entry name" value="Xanthine dehydrogenase oxidase"/>
    <property type="match status" value="1"/>
</dbReference>
<evidence type="ECO:0000256" key="3">
    <source>
        <dbReference type="ARBA" id="ARBA00006849"/>
    </source>
</evidence>
<dbReference type="InterPro" id="IPR016208">
    <property type="entry name" value="Ald_Oxase/xanthine_DH-like"/>
</dbReference>
<dbReference type="AlphaFoldDB" id="A0A1I7YIJ3"/>